<dbReference type="Proteomes" id="UP001207930">
    <property type="component" value="Unassembled WGS sequence"/>
</dbReference>
<evidence type="ECO:0000313" key="3">
    <source>
        <dbReference type="Proteomes" id="UP001207930"/>
    </source>
</evidence>
<accession>A0ABT3FPW7</accession>
<evidence type="ECO:0000256" key="1">
    <source>
        <dbReference type="SAM" id="MobiDB-lite"/>
    </source>
</evidence>
<protein>
    <submittedName>
        <fullName evidence="2">Uncharacterized protein</fullName>
    </submittedName>
</protein>
<dbReference type="RefSeq" id="WP_264501582.1">
    <property type="nucleotide sequence ID" value="NZ_JAPDDS010000006.1"/>
</dbReference>
<feature type="region of interest" description="Disordered" evidence="1">
    <location>
        <begin position="142"/>
        <end position="167"/>
    </location>
</feature>
<keyword evidence="3" id="KW-1185">Reference proteome</keyword>
<gene>
    <name evidence="2" type="ORF">OKA04_12890</name>
</gene>
<organism evidence="2 3">
    <name type="scientific">Luteolibacter flavescens</name>
    <dbReference type="NCBI Taxonomy" id="1859460"/>
    <lineage>
        <taxon>Bacteria</taxon>
        <taxon>Pseudomonadati</taxon>
        <taxon>Verrucomicrobiota</taxon>
        <taxon>Verrucomicrobiia</taxon>
        <taxon>Verrucomicrobiales</taxon>
        <taxon>Verrucomicrobiaceae</taxon>
        <taxon>Luteolibacter</taxon>
    </lineage>
</organism>
<evidence type="ECO:0000313" key="2">
    <source>
        <dbReference type="EMBL" id="MCW1885628.1"/>
    </source>
</evidence>
<dbReference type="EMBL" id="JAPDDS010000006">
    <property type="protein sequence ID" value="MCW1885628.1"/>
    <property type="molecule type" value="Genomic_DNA"/>
</dbReference>
<proteinExistence type="predicted"/>
<name>A0ABT3FPW7_9BACT</name>
<feature type="compositionally biased region" description="Polar residues" evidence="1">
    <location>
        <begin position="145"/>
        <end position="155"/>
    </location>
</feature>
<feature type="compositionally biased region" description="Acidic residues" evidence="1">
    <location>
        <begin position="156"/>
        <end position="167"/>
    </location>
</feature>
<reference evidence="2 3" key="1">
    <citation type="submission" date="2022-10" db="EMBL/GenBank/DDBJ databases">
        <title>Luteolibacter flavescens strain MCCC 1K03193, whole genome shotgun sequencing project.</title>
        <authorList>
            <person name="Zhao G."/>
            <person name="Shen L."/>
        </authorList>
    </citation>
    <scope>NUCLEOTIDE SEQUENCE [LARGE SCALE GENOMIC DNA]</scope>
    <source>
        <strain evidence="2 3">MCCC 1K03193</strain>
    </source>
</reference>
<sequence>MPLTQKSKIRKPPIMSVRGTLYVVNTSGSDLEIHVQTKEGFKFFRVKAGQTKKGSRYKISSHNCTPFREFKPQGVVLIKGESNPVWKSKWKYICLAEKGHAPGGVIIIDNPAGKGVLVESINAGKIVQFLRDYFEIKVESDAPIESTSTQPWTQEESVEQEDDDPEE</sequence>
<comment type="caution">
    <text evidence="2">The sequence shown here is derived from an EMBL/GenBank/DDBJ whole genome shotgun (WGS) entry which is preliminary data.</text>
</comment>